<organism evidence="1">
    <name type="scientific">Anopheles darlingi</name>
    <name type="common">Mosquito</name>
    <dbReference type="NCBI Taxonomy" id="43151"/>
    <lineage>
        <taxon>Eukaryota</taxon>
        <taxon>Metazoa</taxon>
        <taxon>Ecdysozoa</taxon>
        <taxon>Arthropoda</taxon>
        <taxon>Hexapoda</taxon>
        <taxon>Insecta</taxon>
        <taxon>Pterygota</taxon>
        <taxon>Neoptera</taxon>
        <taxon>Endopterygota</taxon>
        <taxon>Diptera</taxon>
        <taxon>Nematocera</taxon>
        <taxon>Culicoidea</taxon>
        <taxon>Culicidae</taxon>
        <taxon>Anophelinae</taxon>
        <taxon>Anopheles</taxon>
    </lineage>
</organism>
<protein>
    <submittedName>
        <fullName evidence="1">Putative secreted protein</fullName>
    </submittedName>
</protein>
<reference evidence="1" key="1">
    <citation type="submission" date="2018-01" db="EMBL/GenBank/DDBJ databases">
        <title>An insight into the sialome of Amazonian anophelines.</title>
        <authorList>
            <person name="Ribeiro J.M."/>
            <person name="Scarpassa V."/>
            <person name="Calvo E."/>
        </authorList>
    </citation>
    <scope>NUCLEOTIDE SEQUENCE</scope>
</reference>
<dbReference type="AlphaFoldDB" id="A0A2M4D2L2"/>
<proteinExistence type="predicted"/>
<name>A0A2M4D2L2_ANODA</name>
<dbReference type="EMBL" id="GGFL01007642">
    <property type="protein sequence ID" value="MBW71820.1"/>
    <property type="molecule type" value="Transcribed_RNA"/>
</dbReference>
<sequence length="116" mass="13823">MHLHRDCTYRFVLLLFPRIRCAFQHTLNHQSWRWCDAVCSLRLPSVEFVSKKPPNLAFSCVRVLPWSFALSSGWSCKCIILSNRHYFGEFPATKEPLLWLCKHTCSTRQRFYQWQG</sequence>
<accession>A0A2M4D2L2</accession>
<evidence type="ECO:0000313" key="1">
    <source>
        <dbReference type="EMBL" id="MBW71820.1"/>
    </source>
</evidence>